<protein>
    <recommendedName>
        <fullName evidence="4">HTH araC/xylS-type domain-containing protein</fullName>
    </recommendedName>
</protein>
<name>N8YJ09_ACIVR</name>
<organism evidence="5 6">
    <name type="scientific">Acinetobacter venetianus (strain ATCC 31012 / DSM 23050 / BCRC 14357 / CCUG 45561 / CIP 110063 / KCTC 2702 / LMG 19082 / RAG-1)</name>
    <dbReference type="NCBI Taxonomy" id="1191460"/>
    <lineage>
        <taxon>Bacteria</taxon>
        <taxon>Pseudomonadati</taxon>
        <taxon>Pseudomonadota</taxon>
        <taxon>Gammaproteobacteria</taxon>
        <taxon>Moraxellales</taxon>
        <taxon>Moraxellaceae</taxon>
        <taxon>Acinetobacter</taxon>
    </lineage>
</organism>
<feature type="domain" description="HTH araC/xylS-type" evidence="4">
    <location>
        <begin position="224"/>
        <end position="322"/>
    </location>
</feature>
<dbReference type="Gene3D" id="1.10.10.60">
    <property type="entry name" value="Homeodomain-like"/>
    <property type="match status" value="1"/>
</dbReference>
<keyword evidence="6" id="KW-1185">Reference proteome</keyword>
<dbReference type="GO" id="GO:0003700">
    <property type="term" value="F:DNA-binding transcription factor activity"/>
    <property type="evidence" value="ECO:0007669"/>
    <property type="project" value="InterPro"/>
</dbReference>
<proteinExistence type="predicted"/>
<accession>N8YJ09</accession>
<dbReference type="PROSITE" id="PS00041">
    <property type="entry name" value="HTH_ARAC_FAMILY_1"/>
    <property type="match status" value="1"/>
</dbReference>
<comment type="caution">
    <text evidence="5">The sequence shown here is derived from an EMBL/GenBank/DDBJ whole genome shotgun (WGS) entry which is preliminary data.</text>
</comment>
<dbReference type="PANTHER" id="PTHR43280">
    <property type="entry name" value="ARAC-FAMILY TRANSCRIPTIONAL REGULATOR"/>
    <property type="match status" value="1"/>
</dbReference>
<gene>
    <name evidence="5" type="ORF">F959_02353</name>
</gene>
<dbReference type="Pfam" id="PF12833">
    <property type="entry name" value="HTH_18"/>
    <property type="match status" value="1"/>
</dbReference>
<dbReference type="RefSeq" id="WP_004880382.1">
    <property type="nucleotide sequence ID" value="NZ_AKIQ01000035.1"/>
</dbReference>
<dbReference type="Gene3D" id="3.40.50.880">
    <property type="match status" value="1"/>
</dbReference>
<dbReference type="PROSITE" id="PS01124">
    <property type="entry name" value="HTH_ARAC_FAMILY_2"/>
    <property type="match status" value="1"/>
</dbReference>
<dbReference type="PATRIC" id="fig|1191460.12.peg.2352"/>
<keyword evidence="2" id="KW-0238">DNA-binding</keyword>
<dbReference type="EMBL" id="APPO01000015">
    <property type="protein sequence ID" value="ENV36802.1"/>
    <property type="molecule type" value="Genomic_DNA"/>
</dbReference>
<dbReference type="HOGENOM" id="CLU_000445_59_0_6"/>
<dbReference type="OrthoDB" id="6057514at2"/>
<dbReference type="InterPro" id="IPR018060">
    <property type="entry name" value="HTH_AraC"/>
</dbReference>
<dbReference type="InterPro" id="IPR018062">
    <property type="entry name" value="HTH_AraC-typ_CS"/>
</dbReference>
<dbReference type="AlphaFoldDB" id="N8YJ09"/>
<evidence type="ECO:0000256" key="3">
    <source>
        <dbReference type="ARBA" id="ARBA00023163"/>
    </source>
</evidence>
<evidence type="ECO:0000256" key="2">
    <source>
        <dbReference type="ARBA" id="ARBA00023125"/>
    </source>
</evidence>
<keyword evidence="3" id="KW-0804">Transcription</keyword>
<keyword evidence="1" id="KW-0805">Transcription regulation</keyword>
<evidence type="ECO:0000313" key="6">
    <source>
        <dbReference type="Proteomes" id="UP000018445"/>
    </source>
</evidence>
<dbReference type="GeneID" id="58195205"/>
<dbReference type="SUPFAM" id="SSF52317">
    <property type="entry name" value="Class I glutamine amidotransferase-like"/>
    <property type="match status" value="1"/>
</dbReference>
<dbReference type="PANTHER" id="PTHR43280:SF2">
    <property type="entry name" value="HTH-TYPE TRANSCRIPTIONAL REGULATOR EXSA"/>
    <property type="match status" value="1"/>
</dbReference>
<dbReference type="eggNOG" id="COG4977">
    <property type="taxonomic scope" value="Bacteria"/>
</dbReference>
<dbReference type="Proteomes" id="UP000018445">
    <property type="component" value="Unassembled WGS sequence"/>
</dbReference>
<dbReference type="SMART" id="SM00342">
    <property type="entry name" value="HTH_ARAC"/>
    <property type="match status" value="1"/>
</dbReference>
<evidence type="ECO:0000259" key="4">
    <source>
        <dbReference type="PROSITE" id="PS01124"/>
    </source>
</evidence>
<reference evidence="5 6" key="1">
    <citation type="submission" date="2013-02" db="EMBL/GenBank/DDBJ databases">
        <title>The Genome Sequence of Acinetobacter venetianus CIP 110063.</title>
        <authorList>
            <consortium name="The Broad Institute Genome Sequencing Platform"/>
            <consortium name="The Broad Institute Genome Sequencing Center for Infectious Disease"/>
            <person name="Cerqueira G."/>
            <person name="Feldgarden M."/>
            <person name="Courvalin P."/>
            <person name="Perichon B."/>
            <person name="Grillot-Courvalin C."/>
            <person name="Clermont D."/>
            <person name="Rocha E."/>
            <person name="Yoon E.-J."/>
            <person name="Nemec A."/>
            <person name="Walker B."/>
            <person name="Young S.K."/>
            <person name="Zeng Q."/>
            <person name="Gargeya S."/>
            <person name="Fitzgerald M."/>
            <person name="Haas B."/>
            <person name="Abouelleil A."/>
            <person name="Alvarado L."/>
            <person name="Arachchi H.M."/>
            <person name="Berlin A.M."/>
            <person name="Chapman S.B."/>
            <person name="Dewar J."/>
            <person name="Goldberg J."/>
            <person name="Griggs A."/>
            <person name="Gujja S."/>
            <person name="Hansen M."/>
            <person name="Howarth C."/>
            <person name="Imamovic A."/>
            <person name="Larimer J."/>
            <person name="McCowan C."/>
            <person name="Murphy C."/>
            <person name="Neiman D."/>
            <person name="Pearson M."/>
            <person name="Priest M."/>
            <person name="Roberts A."/>
            <person name="Saif S."/>
            <person name="Shea T."/>
            <person name="Sisk P."/>
            <person name="Sykes S."/>
            <person name="Wortman J."/>
            <person name="Nusbaum C."/>
            <person name="Birren B."/>
        </authorList>
    </citation>
    <scope>NUCLEOTIDE SEQUENCE [LARGE SCALE GENOMIC DNA]</scope>
    <source>
        <strain evidence="6">ATCC 31012 / DSM 23050 / BCRC 14357 / CCUG 45561 / CIP 110063 / KCTC 2702 / LMG 19082 / RAG-1</strain>
    </source>
</reference>
<sequence length="323" mass="36805">MHFKPLCNKAVLLPEFTLLPYAAFIDKLRFSADEADYSQQNYIVWETRSITTEEVFSSAQSQHHASLLTENDIQESDFIVFFGGRNVQKMLELSSDLRKIISLSYQARTHIVAVDNAIFALGDSLGKLASGNGVTVHWRHRQQFESIFPQIPVLVDKAFYIGQTFSSCVGGVAVMDLAIELLSPFLGQQLASKGLSDMMTEQHRSHDYIHKAIDIPIVRDQILHQALISMNDQLFSKTSIESIAKEIGMSRRQLDRKFITEFNLSAHEYFKKRKLDQAKWLIKNTSMPIVYIANLLGFESLGYFRSQYKKMFGNLPSLEKHDG</sequence>
<dbReference type="InterPro" id="IPR009057">
    <property type="entry name" value="Homeodomain-like_sf"/>
</dbReference>
<dbReference type="GO" id="GO:0043565">
    <property type="term" value="F:sequence-specific DNA binding"/>
    <property type="evidence" value="ECO:0007669"/>
    <property type="project" value="InterPro"/>
</dbReference>
<evidence type="ECO:0000313" key="5">
    <source>
        <dbReference type="EMBL" id="ENV36802.1"/>
    </source>
</evidence>
<dbReference type="InterPro" id="IPR029062">
    <property type="entry name" value="Class_I_gatase-like"/>
</dbReference>
<dbReference type="SUPFAM" id="SSF46689">
    <property type="entry name" value="Homeodomain-like"/>
    <property type="match status" value="2"/>
</dbReference>
<evidence type="ECO:0000256" key="1">
    <source>
        <dbReference type="ARBA" id="ARBA00023015"/>
    </source>
</evidence>